<dbReference type="InterPro" id="IPR017853">
    <property type="entry name" value="GH"/>
</dbReference>
<proteinExistence type="predicted"/>
<gene>
    <name evidence="2" type="ORF">LX64_01204</name>
</gene>
<feature type="chain" id="PRO_5016356739" description="Cellulase (Glycosyl hydrolase family 5)" evidence="1">
    <location>
        <begin position="32"/>
        <end position="321"/>
    </location>
</feature>
<keyword evidence="3" id="KW-1185">Reference proteome</keyword>
<evidence type="ECO:0000256" key="1">
    <source>
        <dbReference type="SAM" id="SignalP"/>
    </source>
</evidence>
<dbReference type="AlphaFoldDB" id="A0A327QW20"/>
<comment type="caution">
    <text evidence="2">The sequence shown here is derived from an EMBL/GenBank/DDBJ whole genome shotgun (WGS) entry which is preliminary data.</text>
</comment>
<evidence type="ECO:0000313" key="3">
    <source>
        <dbReference type="Proteomes" id="UP000249547"/>
    </source>
</evidence>
<protein>
    <recommendedName>
        <fullName evidence="4">Cellulase (Glycosyl hydrolase family 5)</fullName>
    </recommendedName>
</protein>
<dbReference type="Gene3D" id="3.20.20.80">
    <property type="entry name" value="Glycosidases"/>
    <property type="match status" value="1"/>
</dbReference>
<name>A0A327QW20_9BACT</name>
<reference evidence="2 3" key="1">
    <citation type="submission" date="2018-06" db="EMBL/GenBank/DDBJ databases">
        <title>Genomic Encyclopedia of Archaeal and Bacterial Type Strains, Phase II (KMG-II): from individual species to whole genera.</title>
        <authorList>
            <person name="Goeker M."/>
        </authorList>
    </citation>
    <scope>NUCLEOTIDE SEQUENCE [LARGE SCALE GENOMIC DNA]</scope>
    <source>
        <strain evidence="2 3">DSM 23857</strain>
    </source>
</reference>
<evidence type="ECO:0000313" key="2">
    <source>
        <dbReference type="EMBL" id="RAJ08551.1"/>
    </source>
</evidence>
<feature type="signal peptide" evidence="1">
    <location>
        <begin position="1"/>
        <end position="31"/>
    </location>
</feature>
<dbReference type="EMBL" id="QLLL01000002">
    <property type="protein sequence ID" value="RAJ08551.1"/>
    <property type="molecule type" value="Genomic_DNA"/>
</dbReference>
<dbReference type="PROSITE" id="PS51257">
    <property type="entry name" value="PROKAR_LIPOPROTEIN"/>
    <property type="match status" value="1"/>
</dbReference>
<sequence length="321" mass="34448">MNTHNLKQQPLFATFFACALLLTLFACSKQATTGNTNVTPPQQPSTELTNGIGHGVNLQPSYYNGGNVNFAWSLMKAQTKIKTVRIEIEPSANINTVKSWISAAKSNGYTVICTYHKSTVLGSDNTTELNAAASWWVSNYANLASAGSFIVNLMNEWGSHNITANSYAAAYNTAISTVRQVYSGTIIIDIPGWGQETATAAAAVKGQGGVKLNDTNIILSVHIYPNGWNQGKNHTLQNIDLDDLASAGRPCMVGEFGNQPAGSANWSGMVNYAKSKGWTVLGWCWNGDGGNMNMVTPSWATNATATSFSVSSYFSTIYNLL</sequence>
<dbReference type="OrthoDB" id="1312312at2"/>
<dbReference type="Proteomes" id="UP000249547">
    <property type="component" value="Unassembled WGS sequence"/>
</dbReference>
<keyword evidence="1" id="KW-0732">Signal</keyword>
<organism evidence="2 3">
    <name type="scientific">Chitinophaga skermanii</name>
    <dbReference type="NCBI Taxonomy" id="331697"/>
    <lineage>
        <taxon>Bacteria</taxon>
        <taxon>Pseudomonadati</taxon>
        <taxon>Bacteroidota</taxon>
        <taxon>Chitinophagia</taxon>
        <taxon>Chitinophagales</taxon>
        <taxon>Chitinophagaceae</taxon>
        <taxon>Chitinophaga</taxon>
    </lineage>
</organism>
<dbReference type="SUPFAM" id="SSF51445">
    <property type="entry name" value="(Trans)glycosidases"/>
    <property type="match status" value="1"/>
</dbReference>
<dbReference type="RefSeq" id="WP_111596691.1">
    <property type="nucleotide sequence ID" value="NZ_QLLL01000002.1"/>
</dbReference>
<evidence type="ECO:0008006" key="4">
    <source>
        <dbReference type="Google" id="ProtNLM"/>
    </source>
</evidence>
<accession>A0A327QW20</accession>